<comment type="caution">
    <text evidence="2">The sequence shown here is derived from an EMBL/GenBank/DDBJ whole genome shotgun (WGS) entry which is preliminary data.</text>
</comment>
<accession>A0A423V9G4</accession>
<name>A0A423V9G4_CYTCH</name>
<feature type="region of interest" description="Disordered" evidence="1">
    <location>
        <begin position="53"/>
        <end position="96"/>
    </location>
</feature>
<sequence>MGYNPSFASTSFVQREQSEDTFQKTKSRLPLQPSSAHLGRPARLHMVTPACYQSPKPAESPLTSSTTTDTVRGRRLQPAARTMAAHRAGGAHQQDYRRDALRARHGPELGTFVWTGSGSGSPAAFVLKCVTASTTTSMDNEPHLIVDVSRGSAARTDGCDAQLDE</sequence>
<feature type="region of interest" description="Disordered" evidence="1">
    <location>
        <begin position="1"/>
        <end position="36"/>
    </location>
</feature>
<evidence type="ECO:0000256" key="1">
    <source>
        <dbReference type="SAM" id="MobiDB-lite"/>
    </source>
</evidence>
<keyword evidence="3" id="KW-1185">Reference proteome</keyword>
<gene>
    <name evidence="2" type="ORF">VSDG_09915</name>
</gene>
<feature type="compositionally biased region" description="Polar residues" evidence="1">
    <location>
        <begin position="61"/>
        <end position="70"/>
    </location>
</feature>
<organism evidence="2 3">
    <name type="scientific">Cytospora chrysosperma</name>
    <name type="common">Cytospora canker fungus</name>
    <name type="synonym">Sphaeria chrysosperma</name>
    <dbReference type="NCBI Taxonomy" id="252740"/>
    <lineage>
        <taxon>Eukaryota</taxon>
        <taxon>Fungi</taxon>
        <taxon>Dikarya</taxon>
        <taxon>Ascomycota</taxon>
        <taxon>Pezizomycotina</taxon>
        <taxon>Sordariomycetes</taxon>
        <taxon>Sordariomycetidae</taxon>
        <taxon>Diaporthales</taxon>
        <taxon>Cytosporaceae</taxon>
        <taxon>Cytospora</taxon>
    </lineage>
</organism>
<protein>
    <submittedName>
        <fullName evidence="2">Uncharacterized protein</fullName>
    </submittedName>
</protein>
<dbReference type="AlphaFoldDB" id="A0A423V9G4"/>
<dbReference type="EMBL" id="LJZO01000081">
    <property type="protein sequence ID" value="ROV87512.1"/>
    <property type="molecule type" value="Genomic_DNA"/>
</dbReference>
<proteinExistence type="predicted"/>
<evidence type="ECO:0000313" key="3">
    <source>
        <dbReference type="Proteomes" id="UP000284375"/>
    </source>
</evidence>
<dbReference type="Proteomes" id="UP000284375">
    <property type="component" value="Unassembled WGS sequence"/>
</dbReference>
<evidence type="ECO:0000313" key="2">
    <source>
        <dbReference type="EMBL" id="ROV87512.1"/>
    </source>
</evidence>
<reference evidence="2 3" key="1">
    <citation type="submission" date="2015-09" db="EMBL/GenBank/DDBJ databases">
        <title>Host preference determinants of Valsa canker pathogens revealed by comparative genomics.</title>
        <authorList>
            <person name="Yin Z."/>
            <person name="Huang L."/>
        </authorList>
    </citation>
    <scope>NUCLEOTIDE SEQUENCE [LARGE SCALE GENOMIC DNA]</scope>
    <source>
        <strain evidence="2 3">YSFL</strain>
    </source>
</reference>
<feature type="compositionally biased region" description="Polar residues" evidence="1">
    <location>
        <begin position="1"/>
        <end position="15"/>
    </location>
</feature>